<feature type="signal peptide" evidence="2">
    <location>
        <begin position="1"/>
        <end position="16"/>
    </location>
</feature>
<evidence type="ECO:0008006" key="5">
    <source>
        <dbReference type="Google" id="ProtNLM"/>
    </source>
</evidence>
<keyword evidence="4" id="KW-1185">Reference proteome</keyword>
<accession>A0A392RKZ6</accession>
<evidence type="ECO:0000256" key="1">
    <source>
        <dbReference type="SAM" id="MobiDB-lite"/>
    </source>
</evidence>
<evidence type="ECO:0000256" key="2">
    <source>
        <dbReference type="SAM" id="SignalP"/>
    </source>
</evidence>
<dbReference type="AlphaFoldDB" id="A0A392RKZ6"/>
<feature type="compositionally biased region" description="Basic and acidic residues" evidence="1">
    <location>
        <begin position="42"/>
        <end position="53"/>
    </location>
</feature>
<evidence type="ECO:0000313" key="4">
    <source>
        <dbReference type="Proteomes" id="UP000265520"/>
    </source>
</evidence>
<feature type="region of interest" description="Disordered" evidence="1">
    <location>
        <begin position="29"/>
        <end position="67"/>
    </location>
</feature>
<organism evidence="3 4">
    <name type="scientific">Trifolium medium</name>
    <dbReference type="NCBI Taxonomy" id="97028"/>
    <lineage>
        <taxon>Eukaryota</taxon>
        <taxon>Viridiplantae</taxon>
        <taxon>Streptophyta</taxon>
        <taxon>Embryophyta</taxon>
        <taxon>Tracheophyta</taxon>
        <taxon>Spermatophyta</taxon>
        <taxon>Magnoliopsida</taxon>
        <taxon>eudicotyledons</taxon>
        <taxon>Gunneridae</taxon>
        <taxon>Pentapetalae</taxon>
        <taxon>rosids</taxon>
        <taxon>fabids</taxon>
        <taxon>Fabales</taxon>
        <taxon>Fabaceae</taxon>
        <taxon>Papilionoideae</taxon>
        <taxon>50 kb inversion clade</taxon>
        <taxon>NPAAA clade</taxon>
        <taxon>Hologalegina</taxon>
        <taxon>IRL clade</taxon>
        <taxon>Trifolieae</taxon>
        <taxon>Trifolium</taxon>
    </lineage>
</organism>
<comment type="caution">
    <text evidence="3">The sequence shown here is derived from an EMBL/GenBank/DDBJ whole genome shotgun (WGS) entry which is preliminary data.</text>
</comment>
<protein>
    <recommendedName>
        <fullName evidence="5">Secreted protein</fullName>
    </recommendedName>
</protein>
<dbReference type="Proteomes" id="UP000265520">
    <property type="component" value="Unassembled WGS sequence"/>
</dbReference>
<feature type="chain" id="PRO_5017331796" description="Secreted protein" evidence="2">
    <location>
        <begin position="17"/>
        <end position="67"/>
    </location>
</feature>
<sequence length="67" mass="7835">MLQLLAHLSFQWQLSALLLSSLERVSIPSLDDTHRPSSGGRTEQHKSRNDQNNHHLQWINKEYRTLT</sequence>
<proteinExistence type="predicted"/>
<dbReference type="EMBL" id="LXQA010236897">
    <property type="protein sequence ID" value="MCI36734.1"/>
    <property type="molecule type" value="Genomic_DNA"/>
</dbReference>
<keyword evidence="2" id="KW-0732">Signal</keyword>
<name>A0A392RKZ6_9FABA</name>
<reference evidence="3 4" key="1">
    <citation type="journal article" date="2018" name="Front. Plant Sci.">
        <title>Red Clover (Trifolium pratense) and Zigzag Clover (T. medium) - A Picture of Genomic Similarities and Differences.</title>
        <authorList>
            <person name="Dluhosova J."/>
            <person name="Istvanek J."/>
            <person name="Nedelnik J."/>
            <person name="Repkova J."/>
        </authorList>
    </citation>
    <scope>NUCLEOTIDE SEQUENCE [LARGE SCALE GENOMIC DNA]</scope>
    <source>
        <strain evidence="4">cv. 10/8</strain>
        <tissue evidence="3">Leaf</tissue>
    </source>
</reference>
<evidence type="ECO:0000313" key="3">
    <source>
        <dbReference type="EMBL" id="MCI36734.1"/>
    </source>
</evidence>